<evidence type="ECO:0000259" key="1">
    <source>
        <dbReference type="Pfam" id="PF02771"/>
    </source>
</evidence>
<dbReference type="PANTHER" id="PTHR43884">
    <property type="entry name" value="ACYL-COA DEHYDROGENASE"/>
    <property type="match status" value="1"/>
</dbReference>
<dbReference type="InterPro" id="IPR037069">
    <property type="entry name" value="AcylCoA_DH/ox_N_sf"/>
</dbReference>
<dbReference type="InterPro" id="IPR013786">
    <property type="entry name" value="AcylCoA_DH/ox_N"/>
</dbReference>
<reference evidence="2 3" key="1">
    <citation type="submission" date="2022-04" db="EMBL/GenBank/DDBJ databases">
        <title>Positive selection, recombination, and allopatry shape intraspecific diversity of widespread and dominant cyanobacteria.</title>
        <authorList>
            <person name="Wei J."/>
            <person name="Shu W."/>
            <person name="Hu C."/>
        </authorList>
    </citation>
    <scope>NUCLEOTIDE SEQUENCE [LARGE SCALE GENOMIC DNA]</scope>
    <source>
        <strain evidence="2 3">GB2-A5</strain>
    </source>
</reference>
<evidence type="ECO:0000313" key="2">
    <source>
        <dbReference type="EMBL" id="MEP0866245.1"/>
    </source>
</evidence>
<dbReference type="InterPro" id="IPR036250">
    <property type="entry name" value="AcylCo_DH-like_C"/>
</dbReference>
<name>A0ABV0JS13_9CYAN</name>
<dbReference type="Pfam" id="PF02771">
    <property type="entry name" value="Acyl-CoA_dh_N"/>
    <property type="match status" value="1"/>
</dbReference>
<protein>
    <submittedName>
        <fullName evidence="2">Acyl-CoA/acyl-ACP dehydrogenase</fullName>
    </submittedName>
</protein>
<dbReference type="Gene3D" id="1.20.140.10">
    <property type="entry name" value="Butyryl-CoA Dehydrogenase, subunit A, domain 3"/>
    <property type="match status" value="1"/>
</dbReference>
<organism evidence="2 3">
    <name type="scientific">Funiculus sociatus GB2-A5</name>
    <dbReference type="NCBI Taxonomy" id="2933946"/>
    <lineage>
        <taxon>Bacteria</taxon>
        <taxon>Bacillati</taxon>
        <taxon>Cyanobacteriota</taxon>
        <taxon>Cyanophyceae</taxon>
        <taxon>Coleofasciculales</taxon>
        <taxon>Coleofasciculaceae</taxon>
        <taxon>Funiculus</taxon>
    </lineage>
</organism>
<dbReference type="InterPro" id="IPR009100">
    <property type="entry name" value="AcylCoA_DH/oxidase_NM_dom_sf"/>
</dbReference>
<proteinExistence type="predicted"/>
<sequence length="372" mass="40757">MDKQPHLLDIAEFYLRESVAPLAAEIDSNPEAVREALKGLGELSLLGLRVPRKWEGAEVSEETFRTFQELVARYSGALAFLQTQHQSAAGMLVASENSSLKQEYLPRMSNGEILVGVGFSQLRRQGEATVKALQVEGGYLLDGQVPWVTGWNLFQEFIVAATLPDGGAVFGVLPFAEMYQKSGGSITFSKPMELAAMTSTNTVTATLKSWFLMRSHIVSLKPAGWIHENDKKNVLHHGFFALGCARAGLDILESASQSKQNAFITEALAALDRELNDCRTAIKHPPEPFTERLQIRVWAIDIAVRCAHAAVTVSSGAANYSRHAAQRVYREALVFTVSGQTTAVMEATLNRLARSQSLLKTNATTTNFPYQA</sequence>
<dbReference type="EMBL" id="JAMPKK010000039">
    <property type="protein sequence ID" value="MEP0866245.1"/>
    <property type="molecule type" value="Genomic_DNA"/>
</dbReference>
<dbReference type="Proteomes" id="UP001442494">
    <property type="component" value="Unassembled WGS sequence"/>
</dbReference>
<comment type="caution">
    <text evidence="2">The sequence shown here is derived from an EMBL/GenBank/DDBJ whole genome shotgun (WGS) entry which is preliminary data.</text>
</comment>
<dbReference type="SUPFAM" id="SSF47203">
    <property type="entry name" value="Acyl-CoA dehydrogenase C-terminal domain-like"/>
    <property type="match status" value="1"/>
</dbReference>
<gene>
    <name evidence="2" type="ORF">NDI37_17425</name>
</gene>
<evidence type="ECO:0000313" key="3">
    <source>
        <dbReference type="Proteomes" id="UP001442494"/>
    </source>
</evidence>
<feature type="domain" description="Acyl-CoA dehydrogenase/oxidase N-terminal" evidence="1">
    <location>
        <begin position="4"/>
        <end position="112"/>
    </location>
</feature>
<accession>A0ABV0JS13</accession>
<dbReference type="SUPFAM" id="SSF56645">
    <property type="entry name" value="Acyl-CoA dehydrogenase NM domain-like"/>
    <property type="match status" value="1"/>
</dbReference>
<keyword evidence="3" id="KW-1185">Reference proteome</keyword>
<dbReference type="PANTHER" id="PTHR43884:SF12">
    <property type="entry name" value="ISOVALERYL-COA DEHYDROGENASE, MITOCHONDRIAL-RELATED"/>
    <property type="match status" value="1"/>
</dbReference>
<dbReference type="Gene3D" id="1.10.540.10">
    <property type="entry name" value="Acyl-CoA dehydrogenase/oxidase, N-terminal domain"/>
    <property type="match status" value="1"/>
</dbReference>
<dbReference type="RefSeq" id="WP_190426573.1">
    <property type="nucleotide sequence ID" value="NZ_JAMPKK010000039.1"/>
</dbReference>